<dbReference type="HOGENOM" id="CLU_284004_0_0_1"/>
<feature type="signal peptide" evidence="2">
    <location>
        <begin position="1"/>
        <end position="20"/>
    </location>
</feature>
<organism evidence="4">
    <name type="scientific">Laccaria bicolor (strain S238N-H82 / ATCC MYA-4686)</name>
    <name type="common">Bicoloured deceiver</name>
    <name type="synonym">Laccaria laccata var. bicolor</name>
    <dbReference type="NCBI Taxonomy" id="486041"/>
    <lineage>
        <taxon>Eukaryota</taxon>
        <taxon>Fungi</taxon>
        <taxon>Dikarya</taxon>
        <taxon>Basidiomycota</taxon>
        <taxon>Agaricomycotina</taxon>
        <taxon>Agaricomycetes</taxon>
        <taxon>Agaricomycetidae</taxon>
        <taxon>Agaricales</taxon>
        <taxon>Agaricineae</taxon>
        <taxon>Hydnangiaceae</taxon>
        <taxon>Laccaria</taxon>
    </lineage>
</organism>
<keyword evidence="4" id="KW-1185">Reference proteome</keyword>
<feature type="region of interest" description="Disordered" evidence="1">
    <location>
        <begin position="742"/>
        <end position="850"/>
    </location>
</feature>
<keyword evidence="2" id="KW-0732">Signal</keyword>
<evidence type="ECO:0000313" key="4">
    <source>
        <dbReference type="Proteomes" id="UP000001194"/>
    </source>
</evidence>
<dbReference type="EMBL" id="DS547144">
    <property type="protein sequence ID" value="EDR00932.1"/>
    <property type="molecule type" value="Genomic_DNA"/>
</dbReference>
<dbReference type="RefSeq" id="XP_001888327.1">
    <property type="nucleotide sequence ID" value="XM_001888292.1"/>
</dbReference>
<dbReference type="AlphaFoldDB" id="B0DWQ5"/>
<feature type="compositionally biased region" description="Basic and acidic residues" evidence="1">
    <location>
        <begin position="772"/>
        <end position="783"/>
    </location>
</feature>
<feature type="compositionally biased region" description="Acidic residues" evidence="1">
    <location>
        <begin position="793"/>
        <end position="803"/>
    </location>
</feature>
<protein>
    <submittedName>
        <fullName evidence="3">Predicted protein</fullName>
    </submittedName>
</protein>
<dbReference type="Proteomes" id="UP000001194">
    <property type="component" value="Unassembled WGS sequence"/>
</dbReference>
<dbReference type="InParanoid" id="B0DWQ5"/>
<accession>B0DWQ5</accession>
<dbReference type="Pfam" id="PF18759">
    <property type="entry name" value="Plavaka"/>
    <property type="match status" value="1"/>
</dbReference>
<gene>
    <name evidence="3" type="ORF">LACBIDRAFT_333636</name>
</gene>
<feature type="compositionally biased region" description="Basic and acidic residues" evidence="1">
    <location>
        <begin position="804"/>
        <end position="814"/>
    </location>
</feature>
<dbReference type="OrthoDB" id="3199698at2759"/>
<reference evidence="3 4" key="1">
    <citation type="journal article" date="2008" name="Nature">
        <title>The genome of Laccaria bicolor provides insights into mycorrhizal symbiosis.</title>
        <authorList>
            <person name="Martin F."/>
            <person name="Aerts A."/>
            <person name="Ahren D."/>
            <person name="Brun A."/>
            <person name="Danchin E.G.J."/>
            <person name="Duchaussoy F."/>
            <person name="Gibon J."/>
            <person name="Kohler A."/>
            <person name="Lindquist E."/>
            <person name="Pereda V."/>
            <person name="Salamov A."/>
            <person name="Shapiro H.J."/>
            <person name="Wuyts J."/>
            <person name="Blaudez D."/>
            <person name="Buee M."/>
            <person name="Brokstein P."/>
            <person name="Canbaeck B."/>
            <person name="Cohen D."/>
            <person name="Courty P.E."/>
            <person name="Coutinho P.M."/>
            <person name="Delaruelle C."/>
            <person name="Detter J.C."/>
            <person name="Deveau A."/>
            <person name="DiFazio S."/>
            <person name="Duplessis S."/>
            <person name="Fraissinet-Tachet L."/>
            <person name="Lucic E."/>
            <person name="Frey-Klett P."/>
            <person name="Fourrey C."/>
            <person name="Feussner I."/>
            <person name="Gay G."/>
            <person name="Grimwood J."/>
            <person name="Hoegger P.J."/>
            <person name="Jain P."/>
            <person name="Kilaru S."/>
            <person name="Labbe J."/>
            <person name="Lin Y.C."/>
            <person name="Legue V."/>
            <person name="Le Tacon F."/>
            <person name="Marmeisse R."/>
            <person name="Melayah D."/>
            <person name="Montanini B."/>
            <person name="Muratet M."/>
            <person name="Nehls U."/>
            <person name="Niculita-Hirzel H."/>
            <person name="Oudot-Le Secq M.P."/>
            <person name="Peter M."/>
            <person name="Quesneville H."/>
            <person name="Rajashekar B."/>
            <person name="Reich M."/>
            <person name="Rouhier N."/>
            <person name="Schmutz J."/>
            <person name="Yin T."/>
            <person name="Chalot M."/>
            <person name="Henrissat B."/>
            <person name="Kuees U."/>
            <person name="Lucas S."/>
            <person name="Van de Peer Y."/>
            <person name="Podila G.K."/>
            <person name="Polle A."/>
            <person name="Pukkila P.J."/>
            <person name="Richardson P.M."/>
            <person name="Rouze P."/>
            <person name="Sanders I.R."/>
            <person name="Stajich J.E."/>
            <person name="Tunlid A."/>
            <person name="Tuskan G."/>
            <person name="Grigoriev I.V."/>
        </authorList>
    </citation>
    <scope>NUCLEOTIDE SEQUENCE [LARGE SCALE GENOMIC DNA]</scope>
    <source>
        <strain evidence="4">S238N-H82 / ATCC MYA-4686</strain>
    </source>
</reference>
<sequence length="1095" mass="125137">MSLLWAKIFTIWMALDTSHQVPRVYNLPGPNLPHLSRNKPLHRGHHKIFIRTSLPTDWSPFESEIQFRTADFLYCRVEMSAGNIDELLELWALDKMKSDQLGPFTSYEHMYSSIDAIQLGDAPWKCFTPSDPSWKSAEYEVWFQDPEVIMTQMLDNPEFDGHFDYAPYIGLDKSGKRRWSDFMSGNYAWHHSDKIYEEDPTTEGALYCPIIAGSDKTTVSVATGHVEYHPFYISGGNLFNTVCRAHRNAVAPAGFLAIPKGDRKYDNDPAFRKFKRQLYHDSIAAILKTFRPGMIKPVVRRCPDGHFQHVIYDLAAYIADYPEQVYLAGIVQNWCPKCTALPTNLDGLADSRSRRFTEGLVNELDLKRLWDEYGIDDDITPFTFHFPRADIHEMLSADLLHQLIKVQWVGDYLYLEHGKARANEILDDIDRRIAAAPLLSGLRRFPHGRRFKQWTGDDSKALMKVYLPAISGYVPPEMVQCISAFLDACYIARRADITQESLAALQTAIERFHTHREIFRTCGVQPTGFNLPQQHSLVHLIHQIQEFGAPGGLCSSITESHHITAVKRPWRRSNRYEGLGQMLLTNQRLDKLLRARTDFVERRMLPPSHLPPPKPIIPLGDDDEDTGIIDEYVTGNVALARTRNFFVFGKQLKRAKPHKRRQTMCYLADGEEGFIRYQGQNPREGIQNAADRLTEIWDEEKEKYVSIPEGYTAPHDPQDYIDALNWEIAEAETTCHAELASATQRAKRRGGEDWEAPDPMIESDLSGSDYEETQRDKETERARLRSRGKPATDTEEEDEEEDREMQRELQEEMNSKASGRSKGLAAAQSKRTSSDNKKTSPNPTISPPAGISWDALKASLSPSELNASAVLRSFNLNLMPEELIPKVDTVSSQKPSLMESALYRLFGRIVWQYTARLGHLNSCSPDFVMEKANLLQKEKRAPNHYNVFKTFASRSKPDDDDHEGLQTWNKNLNEEYRKLMEGADTSEEKDERMAEAFKFVKEQIADEGTSIHDASLRFAEHLKTITDMITTIKRRDHSFDVAGILVYSGKNRTARNKSGLFMSSPELRELCSNEQWPISTITDIFVTKVRVMHAD</sequence>
<feature type="chain" id="PRO_5002747375" evidence="2">
    <location>
        <begin position="21"/>
        <end position="1095"/>
    </location>
</feature>
<dbReference type="InterPro" id="IPR041078">
    <property type="entry name" value="Plavaka"/>
</dbReference>
<evidence type="ECO:0000256" key="1">
    <source>
        <dbReference type="SAM" id="MobiDB-lite"/>
    </source>
</evidence>
<name>B0DWQ5_LACBS</name>
<dbReference type="KEGG" id="lbc:LACBIDRAFT_333636"/>
<evidence type="ECO:0000256" key="2">
    <source>
        <dbReference type="SAM" id="SignalP"/>
    </source>
</evidence>
<dbReference type="GeneID" id="6084013"/>
<evidence type="ECO:0000313" key="3">
    <source>
        <dbReference type="EMBL" id="EDR00932.1"/>
    </source>
</evidence>
<proteinExistence type="predicted"/>